<proteinExistence type="predicted"/>
<organism evidence="2 3">
    <name type="scientific">Mesotoga infera</name>
    <dbReference type="NCBI Taxonomy" id="1236046"/>
    <lineage>
        <taxon>Bacteria</taxon>
        <taxon>Thermotogati</taxon>
        <taxon>Thermotogota</taxon>
        <taxon>Thermotogae</taxon>
        <taxon>Kosmotogales</taxon>
        <taxon>Kosmotogaceae</taxon>
        <taxon>Mesotoga</taxon>
    </lineage>
</organism>
<sequence length="258" mass="27280">MIDEKKIKAYGRAVMMRILADRETKKRMEREVLSIIRDKVFDSGRNDPYEVLGDPSVFAREYLDEMRTIYPKARYIGGGGGRTTGRSYGYEYTSKATIAGVPLVHINTRPLGLAKGIIAIGSVAVGVISLGGISLGVISLGGISLALSLSLGGVSASLWVAFGGLSVALYMAIGGLAIAYDIAIGGAALANNYALGGFASARVAIGGEARGMIAIYYQKGFGDYLLKLPATAHQIVGFITTKTGGISGLFEWIIRLLF</sequence>
<feature type="transmembrane region" description="Helical" evidence="1">
    <location>
        <begin position="117"/>
        <end position="138"/>
    </location>
</feature>
<dbReference type="KEGG" id="minf:MESINF_0553"/>
<dbReference type="EMBL" id="LS974202">
    <property type="protein sequence ID" value="SSC12002.1"/>
    <property type="molecule type" value="Genomic_DNA"/>
</dbReference>
<keyword evidence="1" id="KW-0812">Transmembrane</keyword>
<dbReference type="RefSeq" id="WP_169698415.1">
    <property type="nucleotide sequence ID" value="NZ_LS974202.1"/>
</dbReference>
<evidence type="ECO:0000313" key="2">
    <source>
        <dbReference type="EMBL" id="SSC12002.1"/>
    </source>
</evidence>
<keyword evidence="1" id="KW-1133">Transmembrane helix</keyword>
<feature type="transmembrane region" description="Helical" evidence="1">
    <location>
        <begin position="158"/>
        <end position="180"/>
    </location>
</feature>
<accession>A0A7Z7LDH7</accession>
<reference evidence="2 3" key="1">
    <citation type="submission" date="2017-01" db="EMBL/GenBank/DDBJ databases">
        <authorList>
            <person name="Erauso G."/>
        </authorList>
    </citation>
    <scope>NUCLEOTIDE SEQUENCE [LARGE SCALE GENOMIC DNA]</scope>
    <source>
        <strain evidence="2">MESINF1</strain>
    </source>
</reference>
<keyword evidence="1" id="KW-0472">Membrane</keyword>
<dbReference type="AlphaFoldDB" id="A0A7Z7LDH7"/>
<evidence type="ECO:0000313" key="3">
    <source>
        <dbReference type="Proteomes" id="UP000250796"/>
    </source>
</evidence>
<evidence type="ECO:0000256" key="1">
    <source>
        <dbReference type="SAM" id="Phobius"/>
    </source>
</evidence>
<dbReference type="Proteomes" id="UP000250796">
    <property type="component" value="Chromosome MESINF"/>
</dbReference>
<protein>
    <submittedName>
        <fullName evidence="2">Putative Transcriptional regulator</fullName>
    </submittedName>
</protein>
<keyword evidence="3" id="KW-1185">Reference proteome</keyword>
<name>A0A7Z7LDH7_9BACT</name>
<gene>
    <name evidence="2" type="ORF">MESINF_0553</name>
</gene>